<dbReference type="Proteomes" id="UP000697472">
    <property type="component" value="Unassembled WGS sequence"/>
</dbReference>
<dbReference type="InterPro" id="IPR038765">
    <property type="entry name" value="Papain-like_cys_pep_sf"/>
</dbReference>
<reference evidence="3 4" key="1">
    <citation type="submission" date="2021-01" db="EMBL/GenBank/DDBJ databases">
        <title>Genomic Encyclopedia of Type Strains, Phase IV (KMG-IV): sequencing the most valuable type-strain genomes for metagenomic binning, comparative biology and taxonomic classification.</title>
        <authorList>
            <person name="Goeker M."/>
        </authorList>
    </citation>
    <scope>NUCLEOTIDE SEQUENCE [LARGE SCALE GENOMIC DNA]</scope>
    <source>
        <strain evidence="3 4">DSM 27382</strain>
    </source>
</reference>
<dbReference type="InterPro" id="IPR007921">
    <property type="entry name" value="CHAP_dom"/>
</dbReference>
<dbReference type="Pfam" id="PF08481">
    <property type="entry name" value="GBS_Bsp-like"/>
    <property type="match status" value="4"/>
</dbReference>
<evidence type="ECO:0000259" key="2">
    <source>
        <dbReference type="PROSITE" id="PS50911"/>
    </source>
</evidence>
<organism evidence="3 4">
    <name type="scientific">Streptococcus loxodontisalivarius</name>
    <dbReference type="NCBI Taxonomy" id="1349415"/>
    <lineage>
        <taxon>Bacteria</taxon>
        <taxon>Bacillati</taxon>
        <taxon>Bacillota</taxon>
        <taxon>Bacilli</taxon>
        <taxon>Lactobacillales</taxon>
        <taxon>Streptococcaceae</taxon>
        <taxon>Streptococcus</taxon>
    </lineage>
</organism>
<gene>
    <name evidence="3" type="ORF">JOC28_000729</name>
</gene>
<protein>
    <submittedName>
        <fullName evidence="3">Surface antigen</fullName>
    </submittedName>
</protein>
<dbReference type="Gene3D" id="3.90.1720.10">
    <property type="entry name" value="endopeptidase domain like (from Nostoc punctiforme)"/>
    <property type="match status" value="1"/>
</dbReference>
<dbReference type="EMBL" id="JAFBEH010000011">
    <property type="protein sequence ID" value="MBM7642432.1"/>
    <property type="molecule type" value="Genomic_DNA"/>
</dbReference>
<keyword evidence="4" id="KW-1185">Reference proteome</keyword>
<evidence type="ECO:0000256" key="1">
    <source>
        <dbReference type="SAM" id="SignalP"/>
    </source>
</evidence>
<dbReference type="SUPFAM" id="SSF54001">
    <property type="entry name" value="Cysteine proteinases"/>
    <property type="match status" value="1"/>
</dbReference>
<keyword evidence="1" id="KW-0732">Signal</keyword>
<dbReference type="Gene3D" id="2.60.40.3760">
    <property type="match status" value="4"/>
</dbReference>
<dbReference type="Pfam" id="PF05257">
    <property type="entry name" value="CHAP"/>
    <property type="match status" value="1"/>
</dbReference>
<evidence type="ECO:0000313" key="4">
    <source>
        <dbReference type="Proteomes" id="UP000697472"/>
    </source>
</evidence>
<feature type="signal peptide" evidence="1">
    <location>
        <begin position="1"/>
        <end position="24"/>
    </location>
</feature>
<dbReference type="PROSITE" id="PS50911">
    <property type="entry name" value="CHAP"/>
    <property type="match status" value="1"/>
</dbReference>
<evidence type="ECO:0000313" key="3">
    <source>
        <dbReference type="EMBL" id="MBM7642432.1"/>
    </source>
</evidence>
<feature type="domain" description="Peptidase C51" evidence="2">
    <location>
        <begin position="412"/>
        <end position="538"/>
    </location>
</feature>
<sequence length="540" mass="59665">MKFIKTALYATAILSTFAAGSASADSLDAQSQVLNYSEQASEFDVLTQKVGKDIQQIDVAIWSEEGGQDDIRWYSASTDTDQASIHFSLANHGNRAGTYRIHAYTSYKDGSRSGSDLGSYRILPTAPQINLDLNTVSLQSERLAATGSKIVTAVWSDQDGQDDLRWYELNDTGRAQFDVTNHKGYGVYQAHSYLSQDGKMIPIGNQSFEVARPQLTPRFEKLSDTRYDVYIDNVPSHISSLKIPIWSDTNDQDDIQWYQAQKVAPNTYKVSLNLKAHAFTLGSYQAHIYGESSLAQGLEGYGAGLLTVDTISHFDEPERRITDKSSEGFRVSVSETDASKMIQSVSLAVWSEADNSNLKWYQINQATEGQFTAKVNVKDHGNKSGLYQVHVYVTFKDGSVSGYVLDSQELTASSQVAASPVITSYISETNSYPVGQCTWGVKALAPWIPNSLGNAKHWAANASRLGFRIGNQPQVGSIAVWPRDGGGYGHVGYVVAVDNSHRIQIKEANYKGNQYISNFRSWFDPLESMWGGEVVYIYPN</sequence>
<proteinExistence type="predicted"/>
<accession>A0ABS2PQW8</accession>
<feature type="chain" id="PRO_5046070796" evidence="1">
    <location>
        <begin position="25"/>
        <end position="540"/>
    </location>
</feature>
<comment type="caution">
    <text evidence="3">The sequence shown here is derived from an EMBL/GenBank/DDBJ whole genome shotgun (WGS) entry which is preliminary data.</text>
</comment>
<dbReference type="InterPro" id="IPR013688">
    <property type="entry name" value="GBS_Bsp-like"/>
</dbReference>
<dbReference type="RefSeq" id="WP_205009278.1">
    <property type="nucleotide sequence ID" value="NZ_JAFBEH010000011.1"/>
</dbReference>
<name>A0ABS2PQW8_9STRE</name>